<dbReference type="AlphaFoldDB" id="A0A1W6SPU8"/>
<dbReference type="EMBL" id="CP021106">
    <property type="protein sequence ID" value="ARO87838.1"/>
    <property type="molecule type" value="Genomic_DNA"/>
</dbReference>
<sequence>MEPDMPQVKYVGTCIKTDSISGVGLRWEPEQIRSVTAEVAERLLVFSDTWAREKQEILPAPGVDEPIGLAQEEKPVEEPLPVVDFHAMDKKAMVEYAARNYNERLDQRQNENIIRHKLIDLFARHHQVE</sequence>
<name>A0A1W6SPU8_9PROT</name>
<proteinExistence type="predicted"/>
<accession>A0A1W6SPU8</accession>
<organism evidence="1 2">
    <name type="scientific">Nitrosospira lacus</name>
    <dbReference type="NCBI Taxonomy" id="1288494"/>
    <lineage>
        <taxon>Bacteria</taxon>
        <taxon>Pseudomonadati</taxon>
        <taxon>Pseudomonadota</taxon>
        <taxon>Betaproteobacteria</taxon>
        <taxon>Nitrosomonadales</taxon>
        <taxon>Nitrosomonadaceae</taxon>
        <taxon>Nitrosospira</taxon>
    </lineage>
</organism>
<dbReference type="Proteomes" id="UP000012179">
    <property type="component" value="Chromosome"/>
</dbReference>
<protein>
    <submittedName>
        <fullName evidence="1">Uncharacterized protein</fullName>
    </submittedName>
</protein>
<dbReference type="eggNOG" id="ENOG50315QJ">
    <property type="taxonomic scope" value="Bacteria"/>
</dbReference>
<reference evidence="1 2" key="1">
    <citation type="journal article" date="2015" name="Int. J. Syst. Evol. Microbiol.">
        <title>Nitrosospira lacus sp. nov., a psychrotolerant, ammonia-oxidizing bacterium from sandy lake sediment.</title>
        <authorList>
            <person name="Urakawa H."/>
            <person name="Garcia J.C."/>
            <person name="Nielsen J.L."/>
            <person name="Le V.Q."/>
            <person name="Kozlowski J.A."/>
            <person name="Stein L.Y."/>
            <person name="Lim C.K."/>
            <person name="Pommerening-Roser A."/>
            <person name="Martens-Habbena W."/>
            <person name="Stahl D.A."/>
            <person name="Klotz M.G."/>
        </authorList>
    </citation>
    <scope>NUCLEOTIDE SEQUENCE [LARGE SCALE GENOMIC DNA]</scope>
    <source>
        <strain evidence="1 2">APG3</strain>
    </source>
</reference>
<gene>
    <name evidence="1" type="ORF">EBAPG3_008700</name>
</gene>
<keyword evidence="2" id="KW-1185">Reference proteome</keyword>
<evidence type="ECO:0000313" key="1">
    <source>
        <dbReference type="EMBL" id="ARO87838.1"/>
    </source>
</evidence>
<evidence type="ECO:0000313" key="2">
    <source>
        <dbReference type="Proteomes" id="UP000012179"/>
    </source>
</evidence>
<dbReference type="KEGG" id="nlc:EBAPG3_008700"/>